<dbReference type="InterPro" id="IPR036259">
    <property type="entry name" value="MFS_trans_sf"/>
</dbReference>
<dbReference type="Pfam" id="PF07690">
    <property type="entry name" value="MFS_1"/>
    <property type="match status" value="1"/>
</dbReference>
<evidence type="ECO:0000256" key="4">
    <source>
        <dbReference type="ARBA" id="ARBA00022989"/>
    </source>
</evidence>
<gene>
    <name evidence="10" type="ORF">K489DRAFT_383610</name>
</gene>
<evidence type="ECO:0000256" key="7">
    <source>
        <dbReference type="SAM" id="Phobius"/>
    </source>
</evidence>
<feature type="transmembrane region" description="Helical" evidence="7">
    <location>
        <begin position="340"/>
        <end position="365"/>
    </location>
</feature>
<feature type="region of interest" description="Disordered" evidence="6">
    <location>
        <begin position="537"/>
        <end position="570"/>
    </location>
</feature>
<feature type="transmembrane region" description="Helical" evidence="7">
    <location>
        <begin position="192"/>
        <end position="215"/>
    </location>
</feature>
<evidence type="ECO:0000256" key="1">
    <source>
        <dbReference type="ARBA" id="ARBA00004141"/>
    </source>
</evidence>
<dbReference type="AlphaFoldDB" id="A0A6J3LUP5"/>
<feature type="region of interest" description="Disordered" evidence="6">
    <location>
        <begin position="1"/>
        <end position="50"/>
    </location>
</feature>
<evidence type="ECO:0000256" key="5">
    <source>
        <dbReference type="ARBA" id="ARBA00023136"/>
    </source>
</evidence>
<protein>
    <submittedName>
        <fullName evidence="10">MFS general substrate transporter</fullName>
    </submittedName>
</protein>
<dbReference type="PROSITE" id="PS50850">
    <property type="entry name" value="MFS"/>
    <property type="match status" value="1"/>
</dbReference>
<feature type="transmembrane region" description="Helical" evidence="7">
    <location>
        <begin position="102"/>
        <end position="122"/>
    </location>
</feature>
<feature type="transmembrane region" description="Helical" evidence="7">
    <location>
        <begin position="222"/>
        <end position="242"/>
    </location>
</feature>
<accession>A0A6J3LUP5</accession>
<evidence type="ECO:0000256" key="3">
    <source>
        <dbReference type="ARBA" id="ARBA00022692"/>
    </source>
</evidence>
<feature type="transmembrane region" description="Helical" evidence="7">
    <location>
        <begin position="466"/>
        <end position="484"/>
    </location>
</feature>
<feature type="transmembrane region" description="Helical" evidence="7">
    <location>
        <begin position="490"/>
        <end position="510"/>
    </location>
</feature>
<dbReference type="SUPFAM" id="SSF103473">
    <property type="entry name" value="MFS general substrate transporter"/>
    <property type="match status" value="1"/>
</dbReference>
<organism evidence="10">
    <name type="scientific">Dissoconium aciculare CBS 342.82</name>
    <dbReference type="NCBI Taxonomy" id="1314786"/>
    <lineage>
        <taxon>Eukaryota</taxon>
        <taxon>Fungi</taxon>
        <taxon>Dikarya</taxon>
        <taxon>Ascomycota</taxon>
        <taxon>Pezizomycotina</taxon>
        <taxon>Dothideomycetes</taxon>
        <taxon>Dothideomycetidae</taxon>
        <taxon>Mycosphaerellales</taxon>
        <taxon>Dissoconiaceae</taxon>
        <taxon>Dissoconium</taxon>
    </lineage>
</organism>
<dbReference type="GO" id="GO:0005886">
    <property type="term" value="C:plasma membrane"/>
    <property type="evidence" value="ECO:0007669"/>
    <property type="project" value="TreeGrafter"/>
</dbReference>
<feature type="transmembrane region" description="Helical" evidence="7">
    <location>
        <begin position="66"/>
        <end position="87"/>
    </location>
</feature>
<dbReference type="OrthoDB" id="2441642at2759"/>
<feature type="compositionally biased region" description="Polar residues" evidence="6">
    <location>
        <begin position="16"/>
        <end position="26"/>
    </location>
</feature>
<feature type="compositionally biased region" description="Low complexity" evidence="6">
    <location>
        <begin position="1"/>
        <end position="13"/>
    </location>
</feature>
<evidence type="ECO:0000313" key="10">
    <source>
        <dbReference type="RefSeq" id="XP_033456419.1"/>
    </source>
</evidence>
<dbReference type="GO" id="GO:0022857">
    <property type="term" value="F:transmembrane transporter activity"/>
    <property type="evidence" value="ECO:0007669"/>
    <property type="project" value="InterPro"/>
</dbReference>
<dbReference type="InterPro" id="IPR020846">
    <property type="entry name" value="MFS_dom"/>
</dbReference>
<keyword evidence="9" id="KW-1185">Reference proteome</keyword>
<reference evidence="10" key="3">
    <citation type="submission" date="2025-08" db="UniProtKB">
        <authorList>
            <consortium name="RefSeq"/>
        </authorList>
    </citation>
    <scope>IDENTIFICATION</scope>
    <source>
        <strain evidence="10">CBS 342.82</strain>
    </source>
</reference>
<evidence type="ECO:0000313" key="9">
    <source>
        <dbReference type="Proteomes" id="UP000504637"/>
    </source>
</evidence>
<dbReference type="Gene3D" id="1.20.1720.10">
    <property type="entry name" value="Multidrug resistance protein D"/>
    <property type="match status" value="1"/>
</dbReference>
<sequence>MEAAPEAAKATAEVPQYSSRASTTSICRDDNPLREQSPGDHDVEKASKDQQNLPTPWSVFTYRQKCWIVVMVSVASFFSPLSANIYFPALETLSKDFNTSESVMNLTLTSYMIFQGLAPTIFGDFADMAGRRPAYIIGFVLYLAANAGLANSNTFVALLILRCLQSTGSSSTIALGSAVVADMCTSAERGTFMGWATSSAMFAPAIAPVLGGVFTELLGWRWIFWFLLILAGAFVVPFALFVPETGRNVVGNGSIPPRGWNMNLLDYFRNKRQRKTGGAETTAPPPRRPLHIPNPLGSLGVVLEKDVGLLLFYNSMVYCATYDIMTSAALLLPEIYGLDALHVGLCFLPIGIGSFLASIVTGRLVDWNFRRTARRVGYEVVPGQANDLRSFPIELARVQIALPSTAVGILATLGYGWAMEANAHLAVPLVMMFFAGLALTSAFNTLSVLVVDLYPQNPATAAAANNLVRCLMGAGATAIVLYMIDAMGRGWCFTFVALVLLVLSPILWVLQRYGPRWREERRVRKEAAQIKAAERLSAWQRRHPRQAQESVSDSPVASKDDLDVGNVSRS</sequence>
<reference evidence="10" key="1">
    <citation type="submission" date="2020-01" db="EMBL/GenBank/DDBJ databases">
        <authorList>
            <consortium name="DOE Joint Genome Institute"/>
            <person name="Haridas S."/>
            <person name="Albert R."/>
            <person name="Binder M."/>
            <person name="Bloem J."/>
            <person name="Labutti K."/>
            <person name="Salamov A."/>
            <person name="Andreopoulos B."/>
            <person name="Baker S.E."/>
            <person name="Barry K."/>
            <person name="Bills G."/>
            <person name="Bluhm B.H."/>
            <person name="Cannon C."/>
            <person name="Castanera R."/>
            <person name="Culley D.E."/>
            <person name="Daum C."/>
            <person name="Ezra D."/>
            <person name="Gonzalez J.B."/>
            <person name="Henrissat B."/>
            <person name="Kuo A."/>
            <person name="Liang C."/>
            <person name="Lipzen A."/>
            <person name="Lutzoni F."/>
            <person name="Magnuson J."/>
            <person name="Mondo S."/>
            <person name="Nolan M."/>
            <person name="Ohm R."/>
            <person name="Pangilinan J."/>
            <person name="Park H.-J."/>
            <person name="Ramirez L."/>
            <person name="Alfaro M."/>
            <person name="Sun H."/>
            <person name="Tritt A."/>
            <person name="Yoshinaga Y."/>
            <person name="Zwiers L.-H."/>
            <person name="Turgeon B.G."/>
            <person name="Goodwin S.B."/>
            <person name="Spatafora J.W."/>
            <person name="Crous P.W."/>
            <person name="Grigoriev I.V."/>
        </authorList>
    </citation>
    <scope>NUCLEOTIDE SEQUENCE</scope>
    <source>
        <strain evidence="10">CBS 342.82</strain>
    </source>
</reference>
<evidence type="ECO:0000259" key="8">
    <source>
        <dbReference type="PROSITE" id="PS50850"/>
    </source>
</evidence>
<dbReference type="FunFam" id="1.20.1720.10:FF:000009">
    <property type="entry name" value="MFS multidrug transporter"/>
    <property type="match status" value="1"/>
</dbReference>
<keyword evidence="2" id="KW-0813">Transport</keyword>
<keyword evidence="4 7" id="KW-1133">Transmembrane helix</keyword>
<feature type="transmembrane region" description="Helical" evidence="7">
    <location>
        <begin position="398"/>
        <end position="418"/>
    </location>
</feature>
<feature type="compositionally biased region" description="Basic and acidic residues" evidence="6">
    <location>
        <begin position="27"/>
        <end position="48"/>
    </location>
</feature>
<dbReference type="InterPro" id="IPR011701">
    <property type="entry name" value="MFS"/>
</dbReference>
<dbReference type="RefSeq" id="XP_033456419.1">
    <property type="nucleotide sequence ID" value="XM_033605647.1"/>
</dbReference>
<keyword evidence="3 7" id="KW-0812">Transmembrane</keyword>
<feature type="transmembrane region" description="Helical" evidence="7">
    <location>
        <begin position="430"/>
        <end position="454"/>
    </location>
</feature>
<dbReference type="Gene3D" id="1.20.1250.20">
    <property type="entry name" value="MFS general substrate transporter like domains"/>
    <property type="match status" value="1"/>
</dbReference>
<comment type="subcellular location">
    <subcellularLocation>
        <location evidence="1">Membrane</location>
        <topology evidence="1">Multi-pass membrane protein</topology>
    </subcellularLocation>
</comment>
<evidence type="ECO:0000256" key="2">
    <source>
        <dbReference type="ARBA" id="ARBA00022448"/>
    </source>
</evidence>
<dbReference type="GeneID" id="54363447"/>
<feature type="domain" description="Major facilitator superfamily (MFS) profile" evidence="8">
    <location>
        <begin position="68"/>
        <end position="515"/>
    </location>
</feature>
<feature type="transmembrane region" description="Helical" evidence="7">
    <location>
        <begin position="134"/>
        <end position="161"/>
    </location>
</feature>
<evidence type="ECO:0000256" key="6">
    <source>
        <dbReference type="SAM" id="MobiDB-lite"/>
    </source>
</evidence>
<proteinExistence type="predicted"/>
<dbReference type="Proteomes" id="UP000504637">
    <property type="component" value="Unplaced"/>
</dbReference>
<reference evidence="10" key="2">
    <citation type="submission" date="2020-04" db="EMBL/GenBank/DDBJ databases">
        <authorList>
            <consortium name="NCBI Genome Project"/>
        </authorList>
    </citation>
    <scope>NUCLEOTIDE SEQUENCE</scope>
    <source>
        <strain evidence="10">CBS 342.82</strain>
    </source>
</reference>
<dbReference type="PANTHER" id="PTHR23502">
    <property type="entry name" value="MAJOR FACILITATOR SUPERFAMILY"/>
    <property type="match status" value="1"/>
</dbReference>
<keyword evidence="5 7" id="KW-0472">Membrane</keyword>
<name>A0A6J3LUP5_9PEZI</name>
<dbReference type="PANTHER" id="PTHR23502:SF51">
    <property type="entry name" value="QUINIDINE RESISTANCE PROTEIN 1-RELATED"/>
    <property type="match status" value="1"/>
</dbReference>
<dbReference type="CDD" id="cd17323">
    <property type="entry name" value="MFS_Tpo1_MDR_like"/>
    <property type="match status" value="1"/>
</dbReference>